<dbReference type="PANTHER" id="PTHR31902">
    <property type="entry name" value="ACTIN PATCHES DISTAL PROTEIN 1"/>
    <property type="match status" value="1"/>
</dbReference>
<dbReference type="Proteomes" id="UP000597444">
    <property type="component" value="Unassembled WGS sequence"/>
</dbReference>
<comment type="caution">
    <text evidence="1">The sequence shown here is derived from an EMBL/GenBank/DDBJ whole genome shotgun (WGS) entry which is preliminary data.</text>
</comment>
<dbReference type="Gene3D" id="3.40.30.10">
    <property type="entry name" value="Glutaredoxin"/>
    <property type="match status" value="1"/>
</dbReference>
<dbReference type="CDD" id="cd03062">
    <property type="entry name" value="TRX_Fd_Sucrase"/>
    <property type="match status" value="1"/>
</dbReference>
<evidence type="ECO:0000313" key="2">
    <source>
        <dbReference type="Proteomes" id="UP000597444"/>
    </source>
</evidence>
<evidence type="ECO:0000313" key="1">
    <source>
        <dbReference type="EMBL" id="GHO98301.1"/>
    </source>
</evidence>
<evidence type="ECO:0008006" key="3">
    <source>
        <dbReference type="Google" id="ProtNLM"/>
    </source>
</evidence>
<dbReference type="InterPro" id="IPR036249">
    <property type="entry name" value="Thioredoxin-like_sf"/>
</dbReference>
<dbReference type="PANTHER" id="PTHR31902:SF22">
    <property type="entry name" value="SLL1203 PROTEIN"/>
    <property type="match status" value="1"/>
</dbReference>
<reference evidence="1" key="1">
    <citation type="submission" date="2020-10" db="EMBL/GenBank/DDBJ databases">
        <title>Taxonomic study of unclassified bacteria belonging to the class Ktedonobacteria.</title>
        <authorList>
            <person name="Yabe S."/>
            <person name="Wang C.M."/>
            <person name="Zheng Y."/>
            <person name="Sakai Y."/>
            <person name="Cavaletti L."/>
            <person name="Monciardini P."/>
            <person name="Donadio S."/>
        </authorList>
    </citation>
    <scope>NUCLEOTIDE SEQUENCE</scope>
    <source>
        <strain evidence="1">ID150040</strain>
    </source>
</reference>
<name>A0A8J3IZW1_9CHLR</name>
<organism evidence="1 2">
    <name type="scientific">Reticulibacter mediterranei</name>
    <dbReference type="NCBI Taxonomy" id="2778369"/>
    <lineage>
        <taxon>Bacteria</taxon>
        <taxon>Bacillati</taxon>
        <taxon>Chloroflexota</taxon>
        <taxon>Ktedonobacteria</taxon>
        <taxon>Ktedonobacterales</taxon>
        <taxon>Reticulibacteraceae</taxon>
        <taxon>Reticulibacter</taxon>
    </lineage>
</organism>
<dbReference type="InterPro" id="IPR009737">
    <property type="entry name" value="Aim32/Apd1-like"/>
</dbReference>
<protein>
    <recommendedName>
        <fullName evidence="3">Sucrase ferredoxin</fullName>
    </recommendedName>
</protein>
<dbReference type="EMBL" id="BNJK01000002">
    <property type="protein sequence ID" value="GHO98301.1"/>
    <property type="molecule type" value="Genomic_DNA"/>
</dbReference>
<accession>A0A8J3IZW1</accession>
<dbReference type="SUPFAM" id="SSF52833">
    <property type="entry name" value="Thioredoxin-like"/>
    <property type="match status" value="1"/>
</dbReference>
<gene>
    <name evidence="1" type="ORF">KSF_083490</name>
</gene>
<dbReference type="AlphaFoldDB" id="A0A8J3IZW1"/>
<proteinExistence type="predicted"/>
<sequence length="314" mass="36478">MVEQQFCAQLARDTADPFIGTATRADSWLLIEYTAVWERSEIECSHLPSQVKNWIEEIKQEATQTRFIKRPGRKNGAITVFFVVTLEQRQAIYRFQFARYEDILTLDLAELRAGTQRYEPYRYQAPLFLVCTHGKHDACCAKFGMPVYHEFERLAGEQTWQSSHVGGDKFAANVICFPYGIYYGRVAVSEVSEIIAACNASQLYLKRFRGRSCYPSIVQAADYLLRMRTEQTDLRAFRLSSMLRAQDGQYWICFENKQSGTQHCLLLQERINEKPAYRTTCHPEGKNVIRSYQLRYYEMLESGHVQHDLVIHAC</sequence>
<dbReference type="Pfam" id="PF06999">
    <property type="entry name" value="Suc_Fer-like"/>
    <property type="match status" value="1"/>
</dbReference>
<dbReference type="RefSeq" id="WP_220209057.1">
    <property type="nucleotide sequence ID" value="NZ_BNJK01000002.1"/>
</dbReference>
<keyword evidence="2" id="KW-1185">Reference proteome</keyword>